<reference evidence="16 17" key="1">
    <citation type="submission" date="2024-04" db="EMBL/GenBank/DDBJ databases">
        <authorList>
            <consortium name="Genoscope - CEA"/>
            <person name="William W."/>
        </authorList>
    </citation>
    <scope>NUCLEOTIDE SEQUENCE [LARGE SCALE GENOMIC DNA]</scope>
</reference>
<dbReference type="EMBL" id="CAXITT010000011">
    <property type="protein sequence ID" value="CAL1526995.1"/>
    <property type="molecule type" value="Genomic_DNA"/>
</dbReference>
<dbReference type="SUPFAM" id="SSF53474">
    <property type="entry name" value="alpha/beta-Hydrolases"/>
    <property type="match status" value="1"/>
</dbReference>
<sequence length="662" mass="75578">MHGSTTFPILKCCLRWSFTGPRPLLLQFRRKQFLGSIAFSTTPSKLSSRKQVFKYGFITLTAIGSGIALVLNNGKTTVLQRKGSIEIKRDLQDSVPFKKEEDFMFVGQDDWQLYSMETPDNEISSRIQVFVFELFNVKKFWDWLFPWEQSKSDDPWTLLELTKSSNFWIRQMGVASLACKSSWPDYKYRVVAQACDPRTLVALARYPQASDYYFLPPPKLHRLKNDVLSELKSQVLQLPIPPSPNSCLMYYRFLALDQEIRYHNDPMGMDILAHIYPLPEDEGRKEKEIGMCLDTILAYTSSADYAPCFIYNHGLAVLQHLCEDFPESSWVQMYVASILTNLSCIPELVDFIVRTGWVTILRKWSGSTNTSLSLQALTALANMDRDWMTKDLYQDIVLLHPTQRNSQPVHADIVLVHGLRGGAVKTWRQRDGIDPFGSVCWPRDWLATDFPNIRVVSIGYNSELHKWGDHCPYEQDKRTIEGRSKELMKKLQLAGVGSRPIIWIGHSMGGLIIKNIISLGENESQYSKFSSQTRGVLFFSVPHHGSSVVDVMMYAKYLLFPSVEVQELHTSSPKLAALHETFVKFMSKNSIPCLSFGENAKTPFSRPLPKVLVVPLNSSDPGIGNFVSVPHNHIDICKPCNEDDIIYQLTNRFIKNILYSIR</sequence>
<dbReference type="AlphaFoldDB" id="A0AAV2H006"/>
<evidence type="ECO:0000256" key="12">
    <source>
        <dbReference type="ARBA" id="ARBA00023264"/>
    </source>
</evidence>
<dbReference type="GO" id="GO:0005783">
    <property type="term" value="C:endoplasmic reticulum"/>
    <property type="evidence" value="ECO:0007669"/>
    <property type="project" value="UniProtKB-SubCell"/>
</dbReference>
<keyword evidence="9" id="KW-0496">Mitochondrion</keyword>
<evidence type="ECO:0000256" key="10">
    <source>
        <dbReference type="ARBA" id="ARBA00023136"/>
    </source>
</evidence>
<evidence type="ECO:0000256" key="15">
    <source>
        <dbReference type="ARBA" id="ARBA00041701"/>
    </source>
</evidence>
<evidence type="ECO:0000256" key="4">
    <source>
        <dbReference type="ARBA" id="ARBA00022516"/>
    </source>
</evidence>
<keyword evidence="5" id="KW-0812">Transmembrane</keyword>
<dbReference type="PANTHER" id="PTHR48182:SF2">
    <property type="entry name" value="PROTEIN SERAC1"/>
    <property type="match status" value="1"/>
</dbReference>
<keyword evidence="4" id="KW-0444">Lipid biosynthesis</keyword>
<proteinExistence type="inferred from homology"/>
<keyword evidence="12" id="KW-1208">Phospholipid metabolism</keyword>
<protein>
    <recommendedName>
        <fullName evidence="14">Protein SERAC1</fullName>
    </recommendedName>
    <alternativeName>
        <fullName evidence="15">Serine active site-containing protein 1</fullName>
    </alternativeName>
</protein>
<evidence type="ECO:0000256" key="8">
    <source>
        <dbReference type="ARBA" id="ARBA00023098"/>
    </source>
</evidence>
<gene>
    <name evidence="16" type="ORF">GSLYS_00001172001</name>
</gene>
<evidence type="ECO:0000256" key="1">
    <source>
        <dbReference type="ARBA" id="ARBA00004167"/>
    </source>
</evidence>
<evidence type="ECO:0000256" key="2">
    <source>
        <dbReference type="ARBA" id="ARBA00004173"/>
    </source>
</evidence>
<dbReference type="InterPro" id="IPR011989">
    <property type="entry name" value="ARM-like"/>
</dbReference>
<keyword evidence="8" id="KW-0443">Lipid metabolism</keyword>
<dbReference type="GO" id="GO:0016020">
    <property type="term" value="C:membrane"/>
    <property type="evidence" value="ECO:0007669"/>
    <property type="project" value="UniProtKB-SubCell"/>
</dbReference>
<evidence type="ECO:0000256" key="11">
    <source>
        <dbReference type="ARBA" id="ARBA00023209"/>
    </source>
</evidence>
<comment type="similarity">
    <text evidence="13">Belongs to the SERAC1 family.</text>
</comment>
<evidence type="ECO:0000256" key="6">
    <source>
        <dbReference type="ARBA" id="ARBA00022824"/>
    </source>
</evidence>
<dbReference type="InterPro" id="IPR029058">
    <property type="entry name" value="AB_hydrolase_fold"/>
</dbReference>
<name>A0AAV2H006_LYMST</name>
<dbReference type="PANTHER" id="PTHR48182">
    <property type="entry name" value="PROTEIN SERAC1"/>
    <property type="match status" value="1"/>
</dbReference>
<dbReference type="GO" id="GO:0008654">
    <property type="term" value="P:phospholipid biosynthetic process"/>
    <property type="evidence" value="ECO:0007669"/>
    <property type="project" value="UniProtKB-KW"/>
</dbReference>
<dbReference type="InterPro" id="IPR052374">
    <property type="entry name" value="SERAC1"/>
</dbReference>
<accession>A0AAV2H006</accession>
<evidence type="ECO:0000256" key="13">
    <source>
        <dbReference type="ARBA" id="ARBA00038024"/>
    </source>
</evidence>
<dbReference type="GO" id="GO:0005739">
    <property type="term" value="C:mitochondrion"/>
    <property type="evidence" value="ECO:0007669"/>
    <property type="project" value="UniProtKB-SubCell"/>
</dbReference>
<dbReference type="InterPro" id="IPR016024">
    <property type="entry name" value="ARM-type_fold"/>
</dbReference>
<keyword evidence="6" id="KW-0256">Endoplasmic reticulum</keyword>
<evidence type="ECO:0000256" key="14">
    <source>
        <dbReference type="ARBA" id="ARBA00040991"/>
    </source>
</evidence>
<comment type="subcellular location">
    <subcellularLocation>
        <location evidence="3">Endoplasmic reticulum</location>
    </subcellularLocation>
    <subcellularLocation>
        <location evidence="1">Membrane</location>
        <topology evidence="1">Single-pass membrane protein</topology>
    </subcellularLocation>
    <subcellularLocation>
        <location evidence="2">Mitochondrion</location>
    </subcellularLocation>
</comment>
<keyword evidence="11" id="KW-0594">Phospholipid biosynthesis</keyword>
<dbReference type="SUPFAM" id="SSF48371">
    <property type="entry name" value="ARM repeat"/>
    <property type="match status" value="1"/>
</dbReference>
<evidence type="ECO:0000256" key="5">
    <source>
        <dbReference type="ARBA" id="ARBA00022692"/>
    </source>
</evidence>
<evidence type="ECO:0000256" key="9">
    <source>
        <dbReference type="ARBA" id="ARBA00023128"/>
    </source>
</evidence>
<evidence type="ECO:0000256" key="3">
    <source>
        <dbReference type="ARBA" id="ARBA00004240"/>
    </source>
</evidence>
<dbReference type="Gene3D" id="1.25.10.10">
    <property type="entry name" value="Leucine-rich Repeat Variant"/>
    <property type="match status" value="1"/>
</dbReference>
<evidence type="ECO:0000313" key="17">
    <source>
        <dbReference type="Proteomes" id="UP001497497"/>
    </source>
</evidence>
<dbReference type="Gene3D" id="3.40.50.1820">
    <property type="entry name" value="alpha/beta hydrolase"/>
    <property type="match status" value="1"/>
</dbReference>
<keyword evidence="10" id="KW-0472">Membrane</keyword>
<evidence type="ECO:0000313" key="16">
    <source>
        <dbReference type="EMBL" id="CAL1526995.1"/>
    </source>
</evidence>
<dbReference type="Proteomes" id="UP001497497">
    <property type="component" value="Unassembled WGS sequence"/>
</dbReference>
<comment type="caution">
    <text evidence="16">The sequence shown here is derived from an EMBL/GenBank/DDBJ whole genome shotgun (WGS) entry which is preliminary data.</text>
</comment>
<evidence type="ECO:0000256" key="7">
    <source>
        <dbReference type="ARBA" id="ARBA00022989"/>
    </source>
</evidence>
<keyword evidence="7" id="KW-1133">Transmembrane helix</keyword>
<organism evidence="16 17">
    <name type="scientific">Lymnaea stagnalis</name>
    <name type="common">Great pond snail</name>
    <name type="synonym">Helix stagnalis</name>
    <dbReference type="NCBI Taxonomy" id="6523"/>
    <lineage>
        <taxon>Eukaryota</taxon>
        <taxon>Metazoa</taxon>
        <taxon>Spiralia</taxon>
        <taxon>Lophotrochozoa</taxon>
        <taxon>Mollusca</taxon>
        <taxon>Gastropoda</taxon>
        <taxon>Heterobranchia</taxon>
        <taxon>Euthyneura</taxon>
        <taxon>Panpulmonata</taxon>
        <taxon>Hygrophila</taxon>
        <taxon>Lymnaeoidea</taxon>
        <taxon>Lymnaeidae</taxon>
        <taxon>Lymnaea</taxon>
    </lineage>
</organism>
<keyword evidence="17" id="KW-1185">Reference proteome</keyword>